<protein>
    <recommendedName>
        <fullName evidence="1">Aspartyl/glutamyl-tRNA(Asn/Gln) amidotransferase subunit C</fullName>
        <shortName evidence="1">Asp/Glu-ADT subunit C</shortName>
        <ecNumber evidence="1">6.3.5.-</ecNumber>
    </recommendedName>
</protein>
<evidence type="ECO:0000256" key="1">
    <source>
        <dbReference type="HAMAP-Rule" id="MF_00122"/>
    </source>
</evidence>
<keyword evidence="1" id="KW-0436">Ligase</keyword>
<dbReference type="Pfam" id="PF02686">
    <property type="entry name" value="GatC"/>
    <property type="match status" value="1"/>
</dbReference>
<organism evidence="2 3">
    <name type="scientific">Candidatus Gottesmanbacteria bacterium GW2011_GWC2_39_8</name>
    <dbReference type="NCBI Taxonomy" id="1618450"/>
    <lineage>
        <taxon>Bacteria</taxon>
        <taxon>Candidatus Gottesmaniibacteriota</taxon>
    </lineage>
</organism>
<dbReference type="GO" id="GO:0050567">
    <property type="term" value="F:glutaminyl-tRNA synthase (glutamine-hydrolyzing) activity"/>
    <property type="evidence" value="ECO:0007669"/>
    <property type="project" value="UniProtKB-UniRule"/>
</dbReference>
<comment type="similarity">
    <text evidence="1">Belongs to the GatC family.</text>
</comment>
<dbReference type="Proteomes" id="UP000034539">
    <property type="component" value="Unassembled WGS sequence"/>
</dbReference>
<dbReference type="AlphaFoldDB" id="A0A0G0S7N9"/>
<comment type="function">
    <text evidence="1">Allows the formation of correctly charged Asn-tRNA(Asn) or Gln-tRNA(Gln) through the transamidation of misacylated Asp-tRNA(Asn) or Glu-tRNA(Gln) in organisms which lack either or both of asparaginyl-tRNA or glutaminyl-tRNA synthetases. The reaction takes place in the presence of glutamine and ATP through an activated phospho-Asp-tRNA(Asn) or phospho-Glu-tRNA(Gln).</text>
</comment>
<dbReference type="EMBL" id="LBXN01000093">
    <property type="protein sequence ID" value="KKR30755.1"/>
    <property type="molecule type" value="Genomic_DNA"/>
</dbReference>
<dbReference type="GO" id="GO:0006412">
    <property type="term" value="P:translation"/>
    <property type="evidence" value="ECO:0007669"/>
    <property type="project" value="UniProtKB-UniRule"/>
</dbReference>
<dbReference type="EC" id="6.3.5.-" evidence="1"/>
<dbReference type="InterPro" id="IPR036113">
    <property type="entry name" value="Asp/Glu-ADT_sf_sub_c"/>
</dbReference>
<dbReference type="GO" id="GO:0070681">
    <property type="term" value="P:glutaminyl-tRNAGln biosynthesis via transamidation"/>
    <property type="evidence" value="ECO:0007669"/>
    <property type="project" value="TreeGrafter"/>
</dbReference>
<dbReference type="PATRIC" id="fig|1618450.3.peg.1486"/>
<comment type="catalytic activity">
    <reaction evidence="1">
        <text>L-aspartyl-tRNA(Asn) + L-glutamine + ATP + H2O = L-asparaginyl-tRNA(Asn) + L-glutamate + ADP + phosphate + 2 H(+)</text>
        <dbReference type="Rhea" id="RHEA:14513"/>
        <dbReference type="Rhea" id="RHEA-COMP:9674"/>
        <dbReference type="Rhea" id="RHEA-COMP:9677"/>
        <dbReference type="ChEBI" id="CHEBI:15377"/>
        <dbReference type="ChEBI" id="CHEBI:15378"/>
        <dbReference type="ChEBI" id="CHEBI:29985"/>
        <dbReference type="ChEBI" id="CHEBI:30616"/>
        <dbReference type="ChEBI" id="CHEBI:43474"/>
        <dbReference type="ChEBI" id="CHEBI:58359"/>
        <dbReference type="ChEBI" id="CHEBI:78515"/>
        <dbReference type="ChEBI" id="CHEBI:78516"/>
        <dbReference type="ChEBI" id="CHEBI:456216"/>
    </reaction>
</comment>
<sequence>MSKTNLTIDEVKHVAKLAKLGLTDQEAEKFKDQLSEILGFVDELKSLDTKGVEPTSQVTGLLNVFREDVVTPSLSQEEALSNAPDKHNGYFKVKAVRE</sequence>
<dbReference type="Gene3D" id="1.10.20.60">
    <property type="entry name" value="Glu-tRNAGln amidotransferase C subunit, N-terminal domain"/>
    <property type="match status" value="1"/>
</dbReference>
<keyword evidence="2" id="KW-0808">Transferase</keyword>
<dbReference type="GO" id="GO:0005524">
    <property type="term" value="F:ATP binding"/>
    <property type="evidence" value="ECO:0007669"/>
    <property type="project" value="UniProtKB-KW"/>
</dbReference>
<keyword evidence="1" id="KW-0067">ATP-binding</keyword>
<name>A0A0G0S7N9_9BACT</name>
<dbReference type="HAMAP" id="MF_00122">
    <property type="entry name" value="GatC"/>
    <property type="match status" value="1"/>
</dbReference>
<evidence type="ECO:0000313" key="3">
    <source>
        <dbReference type="Proteomes" id="UP000034539"/>
    </source>
</evidence>
<dbReference type="SUPFAM" id="SSF141000">
    <property type="entry name" value="Glu-tRNAGln amidotransferase C subunit"/>
    <property type="match status" value="1"/>
</dbReference>
<gene>
    <name evidence="1" type="primary">gatC</name>
    <name evidence="2" type="ORF">UT63_C0093G0006</name>
</gene>
<evidence type="ECO:0000313" key="2">
    <source>
        <dbReference type="EMBL" id="KKR30755.1"/>
    </source>
</evidence>
<dbReference type="PANTHER" id="PTHR15004:SF0">
    <property type="entry name" value="GLUTAMYL-TRNA(GLN) AMIDOTRANSFERASE SUBUNIT C, MITOCHONDRIAL"/>
    <property type="match status" value="1"/>
</dbReference>
<dbReference type="GO" id="GO:0050566">
    <property type="term" value="F:asparaginyl-tRNA synthase (glutamine-hydrolyzing) activity"/>
    <property type="evidence" value="ECO:0007669"/>
    <property type="project" value="RHEA"/>
</dbReference>
<dbReference type="GO" id="GO:0006450">
    <property type="term" value="P:regulation of translational fidelity"/>
    <property type="evidence" value="ECO:0007669"/>
    <property type="project" value="InterPro"/>
</dbReference>
<dbReference type="GO" id="GO:0016740">
    <property type="term" value="F:transferase activity"/>
    <property type="evidence" value="ECO:0007669"/>
    <property type="project" value="UniProtKB-KW"/>
</dbReference>
<comment type="caution">
    <text evidence="2">The sequence shown here is derived from an EMBL/GenBank/DDBJ whole genome shotgun (WGS) entry which is preliminary data.</text>
</comment>
<comment type="catalytic activity">
    <reaction evidence="1">
        <text>L-glutamyl-tRNA(Gln) + L-glutamine + ATP + H2O = L-glutaminyl-tRNA(Gln) + L-glutamate + ADP + phosphate + H(+)</text>
        <dbReference type="Rhea" id="RHEA:17521"/>
        <dbReference type="Rhea" id="RHEA-COMP:9681"/>
        <dbReference type="Rhea" id="RHEA-COMP:9684"/>
        <dbReference type="ChEBI" id="CHEBI:15377"/>
        <dbReference type="ChEBI" id="CHEBI:15378"/>
        <dbReference type="ChEBI" id="CHEBI:29985"/>
        <dbReference type="ChEBI" id="CHEBI:30616"/>
        <dbReference type="ChEBI" id="CHEBI:43474"/>
        <dbReference type="ChEBI" id="CHEBI:58359"/>
        <dbReference type="ChEBI" id="CHEBI:78520"/>
        <dbReference type="ChEBI" id="CHEBI:78521"/>
        <dbReference type="ChEBI" id="CHEBI:456216"/>
    </reaction>
</comment>
<comment type="subunit">
    <text evidence="1">Heterotrimer of A, B and C subunits.</text>
</comment>
<keyword evidence="1" id="KW-0648">Protein biosynthesis</keyword>
<dbReference type="PANTHER" id="PTHR15004">
    <property type="entry name" value="GLUTAMYL-TRNA(GLN) AMIDOTRANSFERASE SUBUNIT C, MITOCHONDRIAL"/>
    <property type="match status" value="1"/>
</dbReference>
<dbReference type="InterPro" id="IPR003837">
    <property type="entry name" value="GatC"/>
</dbReference>
<dbReference type="NCBIfam" id="TIGR00135">
    <property type="entry name" value="gatC"/>
    <property type="match status" value="1"/>
</dbReference>
<accession>A0A0G0S7N9</accession>
<reference evidence="2 3" key="1">
    <citation type="journal article" date="2015" name="Nature">
        <title>rRNA introns, odd ribosomes, and small enigmatic genomes across a large radiation of phyla.</title>
        <authorList>
            <person name="Brown C.T."/>
            <person name="Hug L.A."/>
            <person name="Thomas B.C."/>
            <person name="Sharon I."/>
            <person name="Castelle C.J."/>
            <person name="Singh A."/>
            <person name="Wilkins M.J."/>
            <person name="Williams K.H."/>
            <person name="Banfield J.F."/>
        </authorList>
    </citation>
    <scope>NUCLEOTIDE SEQUENCE [LARGE SCALE GENOMIC DNA]</scope>
</reference>
<keyword evidence="1" id="KW-0547">Nucleotide-binding</keyword>
<proteinExistence type="inferred from homology"/>